<gene>
    <name evidence="2" type="ORF">SAMN02745176_03479</name>
</gene>
<proteinExistence type="predicted"/>
<evidence type="ECO:0000256" key="1">
    <source>
        <dbReference type="SAM" id="Phobius"/>
    </source>
</evidence>
<organism evidence="2 3">
    <name type="scientific">Lutispora thermophila DSM 19022</name>
    <dbReference type="NCBI Taxonomy" id="1122184"/>
    <lineage>
        <taxon>Bacteria</taxon>
        <taxon>Bacillati</taxon>
        <taxon>Bacillota</taxon>
        <taxon>Clostridia</taxon>
        <taxon>Lutisporales</taxon>
        <taxon>Lutisporaceae</taxon>
        <taxon>Lutispora</taxon>
    </lineage>
</organism>
<evidence type="ECO:0000313" key="2">
    <source>
        <dbReference type="EMBL" id="SHJ40799.1"/>
    </source>
</evidence>
<evidence type="ECO:0000313" key="3">
    <source>
        <dbReference type="Proteomes" id="UP000184442"/>
    </source>
</evidence>
<keyword evidence="1" id="KW-1133">Transmembrane helix</keyword>
<keyword evidence="1" id="KW-0812">Transmembrane</keyword>
<name>A0A1M6J2A8_9FIRM</name>
<dbReference type="EMBL" id="FQZS01000046">
    <property type="protein sequence ID" value="SHJ40799.1"/>
    <property type="molecule type" value="Genomic_DNA"/>
</dbReference>
<feature type="transmembrane region" description="Helical" evidence="1">
    <location>
        <begin position="44"/>
        <end position="66"/>
    </location>
</feature>
<evidence type="ECO:0008006" key="4">
    <source>
        <dbReference type="Google" id="ProtNLM"/>
    </source>
</evidence>
<reference evidence="2 3" key="1">
    <citation type="submission" date="2016-11" db="EMBL/GenBank/DDBJ databases">
        <authorList>
            <person name="Jaros S."/>
            <person name="Januszkiewicz K."/>
            <person name="Wedrychowicz H."/>
        </authorList>
    </citation>
    <scope>NUCLEOTIDE SEQUENCE [LARGE SCALE GENOMIC DNA]</scope>
    <source>
        <strain evidence="2 3">DSM 19022</strain>
    </source>
</reference>
<dbReference type="STRING" id="1122184.SAMN02745176_03479"/>
<keyword evidence="3" id="KW-1185">Reference proteome</keyword>
<sequence length="370" mass="40830">MRDMQDMSELKKAFGQADEGFVNTLYNTLTNIQKSENRKPVKRIGFSLAAAIVLACLLSAGTVLAVKNSWGIFDFLSGRRQNVKVLPEVANMVQKEVSQKGNETEFGDFVVREAVFNGKSVYIVIDVEPSSSRYLLLGPDAFPTDPISNMGPIFSNITGTIADYAKGNNKEMINTSVGIDGVSCNSIDYILEEDGTLVYMLNANIDSSSVQEDIEITCVAAPFVSLEGKNFIDDKNKKETTLSVTLINSGTEETVTSDMPVVFSDIGVRVDKVTLTASAMEIYADIEYTVIDKEKFEKTDKGLWFEVLDDTGNPISGGISSGEGIQVLDENRFIQRFSLQASETLPSEVTLRGYNILDKNRYEAHRFEMK</sequence>
<protein>
    <recommendedName>
        <fullName evidence="4">DUF4179 domain-containing protein</fullName>
    </recommendedName>
</protein>
<accession>A0A1M6J2A8</accession>
<dbReference type="Proteomes" id="UP000184442">
    <property type="component" value="Unassembled WGS sequence"/>
</dbReference>
<dbReference type="AlphaFoldDB" id="A0A1M6J2A8"/>
<keyword evidence="1" id="KW-0472">Membrane</keyword>
<dbReference type="RefSeq" id="WP_242944272.1">
    <property type="nucleotide sequence ID" value="NZ_FQZS01000046.1"/>
</dbReference>